<evidence type="ECO:0000313" key="1">
    <source>
        <dbReference type="EMBL" id="RDX89541.1"/>
    </source>
</evidence>
<protein>
    <submittedName>
        <fullName evidence="1">Uncharacterized protein</fullName>
    </submittedName>
</protein>
<accession>A0A371GG80</accession>
<name>A0A371GG80_MUCPR</name>
<dbReference type="InterPro" id="IPR004252">
    <property type="entry name" value="Probable_transposase_24"/>
</dbReference>
<comment type="caution">
    <text evidence="1">The sequence shown here is derived from an EMBL/GenBank/DDBJ whole genome shotgun (WGS) entry which is preliminary data.</text>
</comment>
<proteinExistence type="predicted"/>
<dbReference type="Pfam" id="PF03004">
    <property type="entry name" value="Transposase_24"/>
    <property type="match status" value="1"/>
</dbReference>
<dbReference type="OrthoDB" id="1299232at2759"/>
<dbReference type="AlphaFoldDB" id="A0A371GG80"/>
<organism evidence="1 2">
    <name type="scientific">Mucuna pruriens</name>
    <name type="common">Velvet bean</name>
    <name type="synonym">Dolichos pruriens</name>
    <dbReference type="NCBI Taxonomy" id="157652"/>
    <lineage>
        <taxon>Eukaryota</taxon>
        <taxon>Viridiplantae</taxon>
        <taxon>Streptophyta</taxon>
        <taxon>Embryophyta</taxon>
        <taxon>Tracheophyta</taxon>
        <taxon>Spermatophyta</taxon>
        <taxon>Magnoliopsida</taxon>
        <taxon>eudicotyledons</taxon>
        <taxon>Gunneridae</taxon>
        <taxon>Pentapetalae</taxon>
        <taxon>rosids</taxon>
        <taxon>fabids</taxon>
        <taxon>Fabales</taxon>
        <taxon>Fabaceae</taxon>
        <taxon>Papilionoideae</taxon>
        <taxon>50 kb inversion clade</taxon>
        <taxon>NPAAA clade</taxon>
        <taxon>indigoferoid/millettioid clade</taxon>
        <taxon>Phaseoleae</taxon>
        <taxon>Mucuna</taxon>
    </lineage>
</organism>
<feature type="non-terminal residue" evidence="1">
    <location>
        <position position="1"/>
    </location>
</feature>
<dbReference type="Proteomes" id="UP000257109">
    <property type="component" value="Unassembled WGS sequence"/>
</dbReference>
<gene>
    <name evidence="1" type="ORF">CR513_28718</name>
</gene>
<keyword evidence="2" id="KW-1185">Reference proteome</keyword>
<dbReference type="STRING" id="157652.A0A371GG80"/>
<evidence type="ECO:0000313" key="2">
    <source>
        <dbReference type="Proteomes" id="UP000257109"/>
    </source>
</evidence>
<dbReference type="EMBL" id="QJKJ01005640">
    <property type="protein sequence ID" value="RDX89541.1"/>
    <property type="molecule type" value="Genomic_DNA"/>
</dbReference>
<reference evidence="1" key="1">
    <citation type="submission" date="2018-05" db="EMBL/GenBank/DDBJ databases">
        <title>Draft genome of Mucuna pruriens seed.</title>
        <authorList>
            <person name="Nnadi N.E."/>
            <person name="Vos R."/>
            <person name="Hasami M.H."/>
            <person name="Devisetty U.K."/>
            <person name="Aguiy J.C."/>
        </authorList>
    </citation>
    <scope>NUCLEOTIDE SEQUENCE [LARGE SCALE GENOMIC DNA]</scope>
    <source>
        <strain evidence="1">JCA_2017</strain>
    </source>
</reference>
<sequence>MYFMTPIPEPHIPSKTPTQEPHIPIMALTQQPHIPLKAPTQHSDIPLMASIQRPHVGRESSRANVSLWRSNITSCNFNTLKELCKKISAIRKKKIIPHTRGSKFLPTKQHEMEVELGGVLGRGELYIATHKKKDGSYVNEEVRSIGEKMTQEINQSIDSIEISSNDSLSKVLGKDHVGRVCCLRLGGLHVLHFSPPQDLVV</sequence>